<evidence type="ECO:0000313" key="4">
    <source>
        <dbReference type="Proteomes" id="UP001152049"/>
    </source>
</evidence>
<feature type="chain" id="PRO_5040850298" evidence="2">
    <location>
        <begin position="19"/>
        <end position="151"/>
    </location>
</feature>
<comment type="caution">
    <text evidence="3">The sequence shown here is derived from an EMBL/GenBank/DDBJ whole genome shotgun (WGS) entry which is preliminary data.</text>
</comment>
<dbReference type="Proteomes" id="UP001152049">
    <property type="component" value="Unassembled WGS sequence"/>
</dbReference>
<reference evidence="3" key="1">
    <citation type="submission" date="2022-09" db="EMBL/GenBank/DDBJ databases">
        <title>Fusarium specimens isolated from Avocado Roots.</title>
        <authorList>
            <person name="Stajich J."/>
            <person name="Roper C."/>
            <person name="Heimlech-Rivalta G."/>
        </authorList>
    </citation>
    <scope>NUCLEOTIDE SEQUENCE</scope>
    <source>
        <strain evidence="3">CF00136</strain>
    </source>
</reference>
<feature type="region of interest" description="Disordered" evidence="1">
    <location>
        <begin position="92"/>
        <end position="125"/>
    </location>
</feature>
<dbReference type="OrthoDB" id="5089079at2759"/>
<evidence type="ECO:0000256" key="1">
    <source>
        <dbReference type="SAM" id="MobiDB-lite"/>
    </source>
</evidence>
<sequence>MRYFTTVALLSFTTSVAGYWCPGAIEGHGGGTIDNYCCVGGQLTISRCKGWPICHGSATIKPRAAEATPDCSASIPVTASDYDDLVSSASSKYLKSGSGAPATATSTSDDATSTDSGSQNDEGSTNGAAMNFATMLAPVGAGMMAYAVAMG</sequence>
<feature type="signal peptide" evidence="2">
    <location>
        <begin position="1"/>
        <end position="18"/>
    </location>
</feature>
<proteinExistence type="predicted"/>
<gene>
    <name evidence="3" type="ORF">NW762_012404</name>
</gene>
<accession>A0A9W8RR50</accession>
<organism evidence="3 4">
    <name type="scientific">Fusarium torreyae</name>
    <dbReference type="NCBI Taxonomy" id="1237075"/>
    <lineage>
        <taxon>Eukaryota</taxon>
        <taxon>Fungi</taxon>
        <taxon>Dikarya</taxon>
        <taxon>Ascomycota</taxon>
        <taxon>Pezizomycotina</taxon>
        <taxon>Sordariomycetes</taxon>
        <taxon>Hypocreomycetidae</taxon>
        <taxon>Hypocreales</taxon>
        <taxon>Nectriaceae</taxon>
        <taxon>Fusarium</taxon>
    </lineage>
</organism>
<dbReference type="EMBL" id="JAOQAZ010000034">
    <property type="protein sequence ID" value="KAJ4249072.1"/>
    <property type="molecule type" value="Genomic_DNA"/>
</dbReference>
<protein>
    <submittedName>
        <fullName evidence="3">Uncharacterized protein</fullName>
    </submittedName>
</protein>
<feature type="compositionally biased region" description="Low complexity" evidence="1">
    <location>
        <begin position="92"/>
        <end position="118"/>
    </location>
</feature>
<dbReference type="AlphaFoldDB" id="A0A9W8RR50"/>
<evidence type="ECO:0000256" key="2">
    <source>
        <dbReference type="SAM" id="SignalP"/>
    </source>
</evidence>
<name>A0A9W8RR50_9HYPO</name>
<keyword evidence="2" id="KW-0732">Signal</keyword>
<evidence type="ECO:0000313" key="3">
    <source>
        <dbReference type="EMBL" id="KAJ4249072.1"/>
    </source>
</evidence>
<keyword evidence="4" id="KW-1185">Reference proteome</keyword>